<dbReference type="InterPro" id="IPR050231">
    <property type="entry name" value="Iron_ascorbate_oxido_reductase"/>
</dbReference>
<protein>
    <recommendedName>
        <fullName evidence="7">Fe2OG dioxygenase domain-containing protein</fullName>
    </recommendedName>
</protein>
<name>A0AA35Z6A0_LACSI</name>
<dbReference type="InterPro" id="IPR026992">
    <property type="entry name" value="DIOX_N"/>
</dbReference>
<evidence type="ECO:0008006" key="7">
    <source>
        <dbReference type="Google" id="ProtNLM"/>
    </source>
</evidence>
<dbReference type="InterPro" id="IPR027443">
    <property type="entry name" value="IPNS-like_sf"/>
</dbReference>
<dbReference type="Pfam" id="PF14226">
    <property type="entry name" value="DIOX_N"/>
    <property type="match status" value="1"/>
</dbReference>
<organism evidence="5 6">
    <name type="scientific">Lactuca saligna</name>
    <name type="common">Willowleaf lettuce</name>
    <dbReference type="NCBI Taxonomy" id="75948"/>
    <lineage>
        <taxon>Eukaryota</taxon>
        <taxon>Viridiplantae</taxon>
        <taxon>Streptophyta</taxon>
        <taxon>Embryophyta</taxon>
        <taxon>Tracheophyta</taxon>
        <taxon>Spermatophyta</taxon>
        <taxon>Magnoliopsida</taxon>
        <taxon>eudicotyledons</taxon>
        <taxon>Gunneridae</taxon>
        <taxon>Pentapetalae</taxon>
        <taxon>asterids</taxon>
        <taxon>campanulids</taxon>
        <taxon>Asterales</taxon>
        <taxon>Asteraceae</taxon>
        <taxon>Cichorioideae</taxon>
        <taxon>Cichorieae</taxon>
        <taxon>Lactucinae</taxon>
        <taxon>Lactuca</taxon>
    </lineage>
</organism>
<proteinExistence type="predicted"/>
<evidence type="ECO:0000256" key="1">
    <source>
        <dbReference type="ARBA" id="ARBA00022723"/>
    </source>
</evidence>
<dbReference type="Gene3D" id="2.60.120.330">
    <property type="entry name" value="B-lactam Antibiotic, Isopenicillin N Synthase, Chain"/>
    <property type="match status" value="1"/>
</dbReference>
<gene>
    <name evidence="5" type="ORF">LSALG_LOCUS25818</name>
</gene>
<keyword evidence="6" id="KW-1185">Reference proteome</keyword>
<keyword evidence="1" id="KW-0479">Metal-binding</keyword>
<dbReference type="Pfam" id="PF03171">
    <property type="entry name" value="2OG-FeII_Oxy"/>
    <property type="match status" value="1"/>
</dbReference>
<evidence type="ECO:0000259" key="3">
    <source>
        <dbReference type="Pfam" id="PF03171"/>
    </source>
</evidence>
<sequence length="329" mass="37009">MNAVKRAMALSPDKLPVITFNTKTLNRSNGAWQSTSHAVRGALENYGCFILATDKVSSDLRDTMLELANDLFHLPMETKVKNTSDILGFGYGKYASMPLWEYFGIEGGATIEGTQSFTDLLFPSGHKVFCETAFQYMKLLSEIDHYVIRMVFDSYGVDAKECDRLIDSTLYLSRFMKYRSPREGEGIMGLFPHSDKSFLAVLDDDLKGLEIKMKNGEWISPEPSPSTFIVLAGEPFMAWSNGRIHAPVHQVAMRTSEKEVVRNSLGLFSFMRATVEVPEKLVDDEEHYLQFMPFNQIEFLKYVTTEEGMASKCAIKSYCGVTTSAAADY</sequence>
<dbReference type="AlphaFoldDB" id="A0AA35Z6A0"/>
<feature type="domain" description="Non-haem dioxygenase N-terminal" evidence="4">
    <location>
        <begin position="15"/>
        <end position="94"/>
    </location>
</feature>
<dbReference type="EMBL" id="OX465081">
    <property type="protein sequence ID" value="CAI9286398.1"/>
    <property type="molecule type" value="Genomic_DNA"/>
</dbReference>
<dbReference type="InterPro" id="IPR044861">
    <property type="entry name" value="IPNS-like_FE2OG_OXY"/>
</dbReference>
<dbReference type="SUPFAM" id="SSF51197">
    <property type="entry name" value="Clavaminate synthase-like"/>
    <property type="match status" value="1"/>
</dbReference>
<evidence type="ECO:0000313" key="5">
    <source>
        <dbReference type="EMBL" id="CAI9286398.1"/>
    </source>
</evidence>
<evidence type="ECO:0000313" key="6">
    <source>
        <dbReference type="Proteomes" id="UP001177003"/>
    </source>
</evidence>
<dbReference type="PANTHER" id="PTHR47990">
    <property type="entry name" value="2-OXOGLUTARATE (2OG) AND FE(II)-DEPENDENT OXYGENASE SUPERFAMILY PROTEIN-RELATED"/>
    <property type="match status" value="1"/>
</dbReference>
<dbReference type="GO" id="GO:0046872">
    <property type="term" value="F:metal ion binding"/>
    <property type="evidence" value="ECO:0007669"/>
    <property type="project" value="UniProtKB-KW"/>
</dbReference>
<accession>A0AA35Z6A0</accession>
<evidence type="ECO:0000256" key="2">
    <source>
        <dbReference type="ARBA" id="ARBA00023004"/>
    </source>
</evidence>
<feature type="domain" description="Isopenicillin N synthase-like Fe(2+) 2OG dioxygenase" evidence="3">
    <location>
        <begin position="178"/>
        <end position="268"/>
    </location>
</feature>
<dbReference type="Proteomes" id="UP001177003">
    <property type="component" value="Chromosome 5"/>
</dbReference>
<reference evidence="5" key="1">
    <citation type="submission" date="2023-04" db="EMBL/GenBank/DDBJ databases">
        <authorList>
            <person name="Vijverberg K."/>
            <person name="Xiong W."/>
            <person name="Schranz E."/>
        </authorList>
    </citation>
    <scope>NUCLEOTIDE SEQUENCE</scope>
</reference>
<evidence type="ECO:0000259" key="4">
    <source>
        <dbReference type="Pfam" id="PF14226"/>
    </source>
</evidence>
<keyword evidence="2" id="KW-0408">Iron</keyword>